<comment type="subcellular location">
    <subcellularLocation>
        <location evidence="1">Nucleus</location>
    </subcellularLocation>
</comment>
<dbReference type="Pfam" id="PF10433">
    <property type="entry name" value="Beta-prop_RSE1_1st"/>
    <property type="match status" value="1"/>
</dbReference>
<evidence type="ECO:0000256" key="2">
    <source>
        <dbReference type="ARBA" id="ARBA00023242"/>
    </source>
</evidence>
<evidence type="ECO:0000313" key="7">
    <source>
        <dbReference type="EMBL" id="KAF9463019.1"/>
    </source>
</evidence>
<dbReference type="PANTHER" id="PTHR10644">
    <property type="entry name" value="DNA REPAIR/RNA PROCESSING CPSF FAMILY"/>
    <property type="match status" value="1"/>
</dbReference>
<dbReference type="GO" id="GO:0003676">
    <property type="term" value="F:nucleic acid binding"/>
    <property type="evidence" value="ECO:0007669"/>
    <property type="project" value="InterPro"/>
</dbReference>
<accession>A0A9P5Y6B4</accession>
<sequence length="1260" mass="136963">MKIVTTFHQPSSVFSSVRCQLSSRDLDHLVVAKLNRIDVYSLQPNGLQHECGLEIWGKVLVVKAVPVSGSSRSNLLLMLAHPDPTLVFLTYTETESGSAELVVKKQLSLYERSPRQAEFYNDVLVHPSGNHAVVSCYAGKLKIINLKGGNYSNDFDVSLPELSVFGLAFLPVPDGDLSLAILHLDYQERVQLLARDINVSDLELSPYHSSYLSSTSISSKILPSPTESIPLLVSVPPPEVEADAEEDEENFIGGVMIVGGRKVVIFEMTKGQARKKGKRRRVESNKASVDLAEVEKSKEKEREGRKRKPRSSVEWPWGDVTAICTLDHLSLRYFIGDAFGRLSMLSADHLKDQGLILIPLGETSPPTTLTYLTTQALYVGSHLGDSQVIQISQTPLSNLTIPTLPIPPSIKLTSSARLGAPSNVKGKGRAVDDAEEEKDCTKGSIIGSEGSFISVLEMHKNIAPIVDAVLADTDGSGQPQIVTCSGGANTGSLNVVRNGADFQELASIPGLTNITNVWSVREKFENSADTGILVSSLQTSHIFQLHDSGRNTTLSYTQEHPTKGLTTNQPTLAFGNVAQRVIGTDGKATYVNSQLVVQVTPKGALLLGYDEALGAYVRHAEWDLPGKEVVAASVNASQVLLALNGGLLVALSIAEGKTFKVVVWPDNSSNAEISTVSCVLLDPLKRFSSYITISYWESNIVDILLLDPSGFISVSKTQKLPALVRSAFLYNFGSDRTAKGNDYHPYLLIGLGDGSLVSFSWKDKQLKDKKIISLGHAPVSLTPCQVDGKRTVFAAGNRATVLSWEKKRLHNSPIMLKEVVGASALNTKTFPSSLILGTAKGLFIGRVRDLDKMHIRSVSFGLDNPRRLAYEPTLKVFGVACTRTEPSRVGDLQVSSSSFKLLDNISLSTLSNFNCAPEEEITALTAYSPSVDGNSMSLFCLGTYLFDAEEKEPTNGRLLIFTAYQSESPSKSSSLQLSMVASTDVKGCVYALTIVGDLVVAAVNSAVRMYHIKTENGPASLYSLELLSEWNHNYFVTSLASYGDYIVVGDQISSVSLLKVSNAKIQNIARDYGPLWPVCVEASNEENIIGANDALNLFTFTLTHTLGRSLLERDGGYHLTDFVTKFIRGSLTPMEAGNHILHPNHIFFTASGRIGVIVDVADGRFSLALTALQRNLGSTIKGVGEVDHTKFRTPKTTRGRSDADAGSFGFIDGDFLEQFLTYLGMPEQLDKIISGQSDPERLTMSIEEMQTILETLQSMH</sequence>
<keyword evidence="8" id="KW-1185">Reference proteome</keyword>
<dbReference type="AlphaFoldDB" id="A0A9P5Y6B4"/>
<dbReference type="EMBL" id="MU150266">
    <property type="protein sequence ID" value="KAF9463019.1"/>
    <property type="molecule type" value="Genomic_DNA"/>
</dbReference>
<feature type="region of interest" description="Disordered" evidence="3">
    <location>
        <begin position="275"/>
        <end position="312"/>
    </location>
</feature>
<protein>
    <submittedName>
        <fullName evidence="7">CPSF A subunit region-domain-containing protein</fullName>
    </submittedName>
</protein>
<dbReference type="InterPro" id="IPR058543">
    <property type="entry name" value="Beta-prop_RSE1/DDB1/CPSF1_2nd"/>
</dbReference>
<organism evidence="7 8">
    <name type="scientific">Collybia nuda</name>
    <dbReference type="NCBI Taxonomy" id="64659"/>
    <lineage>
        <taxon>Eukaryota</taxon>
        <taxon>Fungi</taxon>
        <taxon>Dikarya</taxon>
        <taxon>Basidiomycota</taxon>
        <taxon>Agaricomycotina</taxon>
        <taxon>Agaricomycetes</taxon>
        <taxon>Agaricomycetidae</taxon>
        <taxon>Agaricales</taxon>
        <taxon>Tricholomatineae</taxon>
        <taxon>Clitocybaceae</taxon>
        <taxon>Collybia</taxon>
    </lineage>
</organism>
<dbReference type="InterPro" id="IPR050358">
    <property type="entry name" value="RSE1/DDB1/CFT1"/>
</dbReference>
<dbReference type="Pfam" id="PF23726">
    <property type="entry name" value="Beta-prop_RSE1_2nd"/>
    <property type="match status" value="1"/>
</dbReference>
<dbReference type="Gene3D" id="2.130.10.10">
    <property type="entry name" value="YVTN repeat-like/Quinoprotein amine dehydrogenase"/>
    <property type="match status" value="3"/>
</dbReference>
<evidence type="ECO:0000256" key="3">
    <source>
        <dbReference type="SAM" id="MobiDB-lite"/>
    </source>
</evidence>
<evidence type="ECO:0000259" key="5">
    <source>
        <dbReference type="Pfam" id="PF10433"/>
    </source>
</evidence>
<dbReference type="Gene3D" id="1.10.150.910">
    <property type="match status" value="1"/>
</dbReference>
<keyword evidence="2" id="KW-0539">Nucleus</keyword>
<evidence type="ECO:0000256" key="1">
    <source>
        <dbReference type="ARBA" id="ARBA00004123"/>
    </source>
</evidence>
<dbReference type="InterPro" id="IPR018846">
    <property type="entry name" value="Beta-prop_RSE1/DDB1/CPSF1_1st"/>
</dbReference>
<dbReference type="SUPFAM" id="SSF101908">
    <property type="entry name" value="Putative isomerase YbhE"/>
    <property type="match status" value="1"/>
</dbReference>
<dbReference type="GO" id="GO:0005634">
    <property type="term" value="C:nucleus"/>
    <property type="evidence" value="ECO:0007669"/>
    <property type="project" value="UniProtKB-SubCell"/>
</dbReference>
<feature type="domain" description="RSE1/DDB1/CPSF1 first beta-propeller" evidence="5">
    <location>
        <begin position="12"/>
        <end position="400"/>
    </location>
</feature>
<gene>
    <name evidence="7" type="ORF">BDZ94DRAFT_1164828</name>
</gene>
<dbReference type="OrthoDB" id="433457at2759"/>
<feature type="compositionally biased region" description="Basic and acidic residues" evidence="3">
    <location>
        <begin position="293"/>
        <end position="304"/>
    </location>
</feature>
<dbReference type="InterPro" id="IPR004871">
    <property type="entry name" value="RSE1/DDB1/CPSF1_C"/>
</dbReference>
<feature type="domain" description="RSE1/DDB1/CPSF1 C-terminal" evidence="4">
    <location>
        <begin position="897"/>
        <end position="1220"/>
    </location>
</feature>
<reference evidence="7" key="1">
    <citation type="submission" date="2020-11" db="EMBL/GenBank/DDBJ databases">
        <authorList>
            <consortium name="DOE Joint Genome Institute"/>
            <person name="Ahrendt S."/>
            <person name="Riley R."/>
            <person name="Andreopoulos W."/>
            <person name="Labutti K."/>
            <person name="Pangilinan J."/>
            <person name="Ruiz-Duenas F.J."/>
            <person name="Barrasa J.M."/>
            <person name="Sanchez-Garcia M."/>
            <person name="Camarero S."/>
            <person name="Miyauchi S."/>
            <person name="Serrano A."/>
            <person name="Linde D."/>
            <person name="Babiker R."/>
            <person name="Drula E."/>
            <person name="Ayuso-Fernandez I."/>
            <person name="Pacheco R."/>
            <person name="Padilla G."/>
            <person name="Ferreira P."/>
            <person name="Barriuso J."/>
            <person name="Kellner H."/>
            <person name="Castanera R."/>
            <person name="Alfaro M."/>
            <person name="Ramirez L."/>
            <person name="Pisabarro A.G."/>
            <person name="Kuo A."/>
            <person name="Tritt A."/>
            <person name="Lipzen A."/>
            <person name="He G."/>
            <person name="Yan M."/>
            <person name="Ng V."/>
            <person name="Cullen D."/>
            <person name="Martin F."/>
            <person name="Rosso M.-N."/>
            <person name="Henrissat B."/>
            <person name="Hibbett D."/>
            <person name="Martinez A.T."/>
            <person name="Grigoriev I.V."/>
        </authorList>
    </citation>
    <scope>NUCLEOTIDE SEQUENCE</scope>
    <source>
        <strain evidence="7">CBS 247.69</strain>
    </source>
</reference>
<proteinExistence type="predicted"/>
<dbReference type="SUPFAM" id="SSF101898">
    <property type="entry name" value="NHL repeat"/>
    <property type="match status" value="1"/>
</dbReference>
<dbReference type="Proteomes" id="UP000807353">
    <property type="component" value="Unassembled WGS sequence"/>
</dbReference>
<comment type="caution">
    <text evidence="7">The sequence shown here is derived from an EMBL/GenBank/DDBJ whole genome shotgun (WGS) entry which is preliminary data.</text>
</comment>
<feature type="domain" description="RSE1/DDB1/CPSF1 second beta-propeller" evidence="6">
    <location>
        <begin position="503"/>
        <end position="846"/>
    </location>
</feature>
<evidence type="ECO:0000313" key="8">
    <source>
        <dbReference type="Proteomes" id="UP000807353"/>
    </source>
</evidence>
<evidence type="ECO:0000259" key="6">
    <source>
        <dbReference type="Pfam" id="PF23726"/>
    </source>
</evidence>
<dbReference type="Pfam" id="PF03178">
    <property type="entry name" value="CPSF_A"/>
    <property type="match status" value="1"/>
</dbReference>
<dbReference type="InterPro" id="IPR015943">
    <property type="entry name" value="WD40/YVTN_repeat-like_dom_sf"/>
</dbReference>
<name>A0A9P5Y6B4_9AGAR</name>
<evidence type="ECO:0000259" key="4">
    <source>
        <dbReference type="Pfam" id="PF03178"/>
    </source>
</evidence>